<keyword evidence="2" id="KW-1185">Reference proteome</keyword>
<dbReference type="EMBL" id="FNDX01000016">
    <property type="protein sequence ID" value="SDJ38512.1"/>
    <property type="molecule type" value="Genomic_DNA"/>
</dbReference>
<evidence type="ECO:0008006" key="3">
    <source>
        <dbReference type="Google" id="ProtNLM"/>
    </source>
</evidence>
<name>A0A1G8TA99_9BACL</name>
<evidence type="ECO:0000313" key="1">
    <source>
        <dbReference type="EMBL" id="SDJ38512.1"/>
    </source>
</evidence>
<dbReference type="Gene3D" id="3.30.460.10">
    <property type="entry name" value="Beta Polymerase, domain 2"/>
    <property type="match status" value="1"/>
</dbReference>
<proteinExistence type="predicted"/>
<protein>
    <recommendedName>
        <fullName evidence="3">Nucleotidyltransferase domain-containing protein</fullName>
    </recommendedName>
</protein>
<sequence length="304" mass="35218">MEKRLLPELQERYRAAADSFVDRVKGDPNIIAVIVCGSLAYDTVWEKSDIDMTLIIRDQTLQQNAYCLDEDGIIINVQLFERSSFKRGMDRLLGGSMPQSYFAKGQMVYSSDESLYDYFEDMRRMGSQDIARSLLWRSCELIDVYHKCQKWLTVRRDRRYTQFFLLKAADLIAGIELCAQGEPPTREAVLSMLERSPAQMAPFYQNPLSGQLSEAELWSAIREMEQVLDRHLEAMSRPVLEFMSDQQLKTMTMLTRHFHMEGHYLINILDYMADKGIIEKVSQTIRMTSKSKPAAEEIGFLYIP</sequence>
<accession>A0A1G8TA99</accession>
<dbReference type="InterPro" id="IPR043519">
    <property type="entry name" value="NT_sf"/>
</dbReference>
<dbReference type="RefSeq" id="WP_090715316.1">
    <property type="nucleotide sequence ID" value="NZ_CBCSKY010000026.1"/>
</dbReference>
<gene>
    <name evidence="1" type="ORF">SAMN05216192_11657</name>
</gene>
<dbReference type="STRING" id="1174501.SAMN05216192_11657"/>
<dbReference type="Proteomes" id="UP000199050">
    <property type="component" value="Unassembled WGS sequence"/>
</dbReference>
<evidence type="ECO:0000313" key="2">
    <source>
        <dbReference type="Proteomes" id="UP000199050"/>
    </source>
</evidence>
<dbReference type="SUPFAM" id="SSF81301">
    <property type="entry name" value="Nucleotidyltransferase"/>
    <property type="match status" value="1"/>
</dbReference>
<dbReference type="OrthoDB" id="2539715at2"/>
<dbReference type="AlphaFoldDB" id="A0A1G8TA99"/>
<reference evidence="2" key="1">
    <citation type="submission" date="2016-10" db="EMBL/GenBank/DDBJ databases">
        <authorList>
            <person name="Varghese N."/>
            <person name="Submissions S."/>
        </authorList>
    </citation>
    <scope>NUCLEOTIDE SEQUENCE [LARGE SCALE GENOMIC DNA]</scope>
    <source>
        <strain evidence="2">CGMCC 1.11012</strain>
    </source>
</reference>
<organism evidence="1 2">
    <name type="scientific">Paenibacillus typhae</name>
    <dbReference type="NCBI Taxonomy" id="1174501"/>
    <lineage>
        <taxon>Bacteria</taxon>
        <taxon>Bacillati</taxon>
        <taxon>Bacillota</taxon>
        <taxon>Bacilli</taxon>
        <taxon>Bacillales</taxon>
        <taxon>Paenibacillaceae</taxon>
        <taxon>Paenibacillus</taxon>
    </lineage>
</organism>